<gene>
    <name evidence="3" type="ORF">LITE_LOCUS5002</name>
</gene>
<dbReference type="Pfam" id="PF00407">
    <property type="entry name" value="Bet_v_1"/>
    <property type="match status" value="1"/>
</dbReference>
<dbReference type="GO" id="GO:0005737">
    <property type="term" value="C:cytoplasm"/>
    <property type="evidence" value="ECO:0007669"/>
    <property type="project" value="TreeGrafter"/>
</dbReference>
<evidence type="ECO:0000256" key="1">
    <source>
        <dbReference type="ARBA" id="ARBA00009744"/>
    </source>
</evidence>
<evidence type="ECO:0000313" key="3">
    <source>
        <dbReference type="EMBL" id="CAI0386079.1"/>
    </source>
</evidence>
<comment type="similarity">
    <text evidence="1">Belongs to the BetVI family.</text>
</comment>
<keyword evidence="4" id="KW-1185">Reference proteome</keyword>
<evidence type="ECO:0000259" key="2">
    <source>
        <dbReference type="SMART" id="SM01037"/>
    </source>
</evidence>
<dbReference type="GO" id="GO:0010427">
    <property type="term" value="F:abscisic acid binding"/>
    <property type="evidence" value="ECO:0007669"/>
    <property type="project" value="TreeGrafter"/>
</dbReference>
<protein>
    <recommendedName>
        <fullName evidence="2">Bet v I/Major latex protein domain-containing protein</fullName>
    </recommendedName>
</protein>
<organism evidence="3 4">
    <name type="scientific">Linum tenue</name>
    <dbReference type="NCBI Taxonomy" id="586396"/>
    <lineage>
        <taxon>Eukaryota</taxon>
        <taxon>Viridiplantae</taxon>
        <taxon>Streptophyta</taxon>
        <taxon>Embryophyta</taxon>
        <taxon>Tracheophyta</taxon>
        <taxon>Spermatophyta</taxon>
        <taxon>Magnoliopsida</taxon>
        <taxon>eudicotyledons</taxon>
        <taxon>Gunneridae</taxon>
        <taxon>Pentapetalae</taxon>
        <taxon>rosids</taxon>
        <taxon>fabids</taxon>
        <taxon>Malpighiales</taxon>
        <taxon>Linaceae</taxon>
        <taxon>Linum</taxon>
    </lineage>
</organism>
<dbReference type="EMBL" id="CAMGYJ010000002">
    <property type="protein sequence ID" value="CAI0386079.1"/>
    <property type="molecule type" value="Genomic_DNA"/>
</dbReference>
<proteinExistence type="inferred from homology"/>
<dbReference type="InterPro" id="IPR023393">
    <property type="entry name" value="START-like_dom_sf"/>
</dbReference>
<sequence>MPSEGYKTELKLVSSANDVWGAIFAATRIYPAVLPDVYEEITSTRRDGYSEGSMRKITVNMSVGFNKAARMAMEEITDVDHETRTVSCSVEDGEFVTKHYRSFETTTTVAPLPSNEGPREPGCIVRWSCSYVNAAGSLSPDVVKDLMNKTFEGLDNHLQKLIHSKTARS</sequence>
<dbReference type="PANTHER" id="PTHR31213">
    <property type="entry name" value="OS08G0374000 PROTEIN-RELATED"/>
    <property type="match status" value="1"/>
</dbReference>
<dbReference type="GO" id="GO:0038023">
    <property type="term" value="F:signaling receptor activity"/>
    <property type="evidence" value="ECO:0007669"/>
    <property type="project" value="TreeGrafter"/>
</dbReference>
<name>A0AAV0HNH6_9ROSI</name>
<dbReference type="GO" id="GO:0006952">
    <property type="term" value="P:defense response"/>
    <property type="evidence" value="ECO:0007669"/>
    <property type="project" value="InterPro"/>
</dbReference>
<dbReference type="GO" id="GO:0005634">
    <property type="term" value="C:nucleus"/>
    <property type="evidence" value="ECO:0007669"/>
    <property type="project" value="TreeGrafter"/>
</dbReference>
<feature type="domain" description="Bet v I/Major latex protein" evidence="2">
    <location>
        <begin position="1"/>
        <end position="161"/>
    </location>
</feature>
<accession>A0AAV0HNH6</accession>
<dbReference type="InterPro" id="IPR000916">
    <property type="entry name" value="Bet_v_I/MLP"/>
</dbReference>
<evidence type="ECO:0000313" key="4">
    <source>
        <dbReference type="Proteomes" id="UP001154282"/>
    </source>
</evidence>
<reference evidence="3" key="1">
    <citation type="submission" date="2022-08" db="EMBL/GenBank/DDBJ databases">
        <authorList>
            <person name="Gutierrez-Valencia J."/>
        </authorList>
    </citation>
    <scope>NUCLEOTIDE SEQUENCE</scope>
</reference>
<dbReference type="PANTHER" id="PTHR31213:SF24">
    <property type="entry name" value="OS08G0374000 PROTEIN"/>
    <property type="match status" value="1"/>
</dbReference>
<dbReference type="SMART" id="SM01037">
    <property type="entry name" value="Bet_v_1"/>
    <property type="match status" value="1"/>
</dbReference>
<dbReference type="SUPFAM" id="SSF55961">
    <property type="entry name" value="Bet v1-like"/>
    <property type="match status" value="1"/>
</dbReference>
<dbReference type="AlphaFoldDB" id="A0AAV0HNH6"/>
<dbReference type="Gene3D" id="3.30.530.20">
    <property type="match status" value="1"/>
</dbReference>
<dbReference type="Proteomes" id="UP001154282">
    <property type="component" value="Unassembled WGS sequence"/>
</dbReference>
<dbReference type="GO" id="GO:0009738">
    <property type="term" value="P:abscisic acid-activated signaling pathway"/>
    <property type="evidence" value="ECO:0007669"/>
    <property type="project" value="TreeGrafter"/>
</dbReference>
<dbReference type="InterPro" id="IPR050279">
    <property type="entry name" value="Plant_def-hormone_signal"/>
</dbReference>
<comment type="caution">
    <text evidence="3">The sequence shown here is derived from an EMBL/GenBank/DDBJ whole genome shotgun (WGS) entry which is preliminary data.</text>
</comment>
<dbReference type="GO" id="GO:0004864">
    <property type="term" value="F:protein phosphatase inhibitor activity"/>
    <property type="evidence" value="ECO:0007669"/>
    <property type="project" value="TreeGrafter"/>
</dbReference>